<dbReference type="PANTHER" id="PTHR23284">
    <property type="entry name" value="PROLACTIN REGULATORY ELEMENT BINDING PROTEIN"/>
    <property type="match status" value="1"/>
</dbReference>
<evidence type="ECO:0000256" key="11">
    <source>
        <dbReference type="PROSITE-ProRule" id="PRU00221"/>
    </source>
</evidence>
<evidence type="ECO:0000256" key="5">
    <source>
        <dbReference type="ARBA" id="ARBA00022737"/>
    </source>
</evidence>
<keyword evidence="4" id="KW-0812">Transmembrane</keyword>
<evidence type="ECO:0000256" key="10">
    <source>
        <dbReference type="ARBA" id="ARBA00023136"/>
    </source>
</evidence>
<evidence type="ECO:0000256" key="6">
    <source>
        <dbReference type="ARBA" id="ARBA00022824"/>
    </source>
</evidence>
<dbReference type="Gene3D" id="2.130.10.10">
    <property type="entry name" value="YVTN repeat-like/Quinoprotein amine dehydrogenase"/>
    <property type="match status" value="1"/>
</dbReference>
<organism evidence="12 13">
    <name type="scientific">Cardiosporidium cionae</name>
    <dbReference type="NCBI Taxonomy" id="476202"/>
    <lineage>
        <taxon>Eukaryota</taxon>
        <taxon>Sar</taxon>
        <taxon>Alveolata</taxon>
        <taxon>Apicomplexa</taxon>
        <taxon>Aconoidasida</taxon>
        <taxon>Nephromycida</taxon>
        <taxon>Cardiosporidium</taxon>
    </lineage>
</organism>
<dbReference type="PROSITE" id="PS50082">
    <property type="entry name" value="WD_REPEATS_2"/>
    <property type="match status" value="2"/>
</dbReference>
<gene>
    <name evidence="12" type="ORF">IE077_002389</name>
</gene>
<feature type="repeat" description="WD" evidence="11">
    <location>
        <begin position="82"/>
        <end position="106"/>
    </location>
</feature>
<evidence type="ECO:0000256" key="9">
    <source>
        <dbReference type="ARBA" id="ARBA00022989"/>
    </source>
</evidence>
<evidence type="ECO:0000256" key="3">
    <source>
        <dbReference type="ARBA" id="ARBA00022574"/>
    </source>
</evidence>
<keyword evidence="8" id="KW-0653">Protein transport</keyword>
<dbReference type="InterPro" id="IPR019775">
    <property type="entry name" value="WD40_repeat_CS"/>
</dbReference>
<dbReference type="SMART" id="SM00320">
    <property type="entry name" value="WD40"/>
    <property type="match status" value="4"/>
</dbReference>
<evidence type="ECO:0000256" key="7">
    <source>
        <dbReference type="ARBA" id="ARBA00022892"/>
    </source>
</evidence>
<evidence type="ECO:0000256" key="4">
    <source>
        <dbReference type="ARBA" id="ARBA00022692"/>
    </source>
</evidence>
<dbReference type="Pfam" id="PF00400">
    <property type="entry name" value="WD40"/>
    <property type="match status" value="2"/>
</dbReference>
<keyword evidence="10" id="KW-0472">Membrane</keyword>
<keyword evidence="9" id="KW-1133">Transmembrane helix</keyword>
<dbReference type="PROSITE" id="PS50294">
    <property type="entry name" value="WD_REPEATS_REGION"/>
    <property type="match status" value="1"/>
</dbReference>
<dbReference type="InterPro" id="IPR045260">
    <property type="entry name" value="Sec12-like"/>
</dbReference>
<keyword evidence="7" id="KW-0931">ER-Golgi transport</keyword>
<dbReference type="InterPro" id="IPR015943">
    <property type="entry name" value="WD40/YVTN_repeat-like_dom_sf"/>
</dbReference>
<reference evidence="12 13" key="1">
    <citation type="journal article" date="2020" name="bioRxiv">
        <title>Metabolic contributions of an alphaproteobacterial endosymbiont in the apicomplexan Cardiosporidium cionae.</title>
        <authorList>
            <person name="Hunter E.S."/>
            <person name="Paight C.J."/>
            <person name="Lane C.E."/>
        </authorList>
    </citation>
    <scope>NUCLEOTIDE SEQUENCE [LARGE SCALE GENOMIC DNA]</scope>
    <source>
        <strain evidence="12">ESH_2018</strain>
    </source>
</reference>
<comment type="subcellular location">
    <subcellularLocation>
        <location evidence="1">Endoplasmic reticulum membrane</location>
        <topology evidence="1">Single-pass membrane protein</topology>
    </subcellularLocation>
</comment>
<accession>A0ABQ7JFV2</accession>
<name>A0ABQ7JFV2_9APIC</name>
<evidence type="ECO:0000313" key="12">
    <source>
        <dbReference type="EMBL" id="KAF8822844.1"/>
    </source>
</evidence>
<dbReference type="InterPro" id="IPR036322">
    <property type="entry name" value="WD40_repeat_dom_sf"/>
</dbReference>
<protein>
    <submittedName>
        <fullName evidence="12">WD domain, G-beta repeat-containing protein</fullName>
    </submittedName>
</protein>
<keyword evidence="2" id="KW-0813">Transport</keyword>
<evidence type="ECO:0000256" key="8">
    <source>
        <dbReference type="ARBA" id="ARBA00022927"/>
    </source>
</evidence>
<dbReference type="PROSITE" id="PS00678">
    <property type="entry name" value="WD_REPEATS_1"/>
    <property type="match status" value="1"/>
</dbReference>
<evidence type="ECO:0000256" key="2">
    <source>
        <dbReference type="ARBA" id="ARBA00022448"/>
    </source>
</evidence>
<dbReference type="InterPro" id="IPR001680">
    <property type="entry name" value="WD40_rpt"/>
</dbReference>
<proteinExistence type="predicted"/>
<comment type="caution">
    <text evidence="12">The sequence shown here is derived from an EMBL/GenBank/DDBJ whole genome shotgun (WGS) entry which is preliminary data.</text>
</comment>
<dbReference type="SUPFAM" id="SSF50978">
    <property type="entry name" value="WD40 repeat-like"/>
    <property type="match status" value="1"/>
</dbReference>
<evidence type="ECO:0000256" key="1">
    <source>
        <dbReference type="ARBA" id="ARBA00004389"/>
    </source>
</evidence>
<feature type="repeat" description="WD" evidence="11">
    <location>
        <begin position="144"/>
        <end position="185"/>
    </location>
</feature>
<keyword evidence="3 11" id="KW-0853">WD repeat</keyword>
<sequence length="332" mass="37393">MTAYVTFLDYPIYSIAQNANCLVTSGGGGGKNYGIEDLLVNLWAGCLSNNIIFFYFHDERGFVLLHKIPVKHNKKSSRQVVLRFCPSGENLIVGGDDAILKVWKINIEQYPHKENTTGKTCKFQGSFSPAKLFDDNPVEFITDLVGHEGEIKDCSISFDSRLAASCGADLTLRIWNLERSFLLHTQNYPNPTNKQRSLFFRCCRKVIDLGESAKCEILKIIKIDQSACCSLAVRLHMNEIAYSENENFFAIGFVSGEVKLLDNRLRLKLRHSSHGLPVTGLCFMNSDSVLVSSGADYSVAKRIKCHIPLAPEFFISKIIVYKEIWKHDYNSS</sequence>
<dbReference type="EMBL" id="JADAQX010000020">
    <property type="protein sequence ID" value="KAF8822844.1"/>
    <property type="molecule type" value="Genomic_DNA"/>
</dbReference>
<keyword evidence="6" id="KW-0256">Endoplasmic reticulum</keyword>
<dbReference type="PANTHER" id="PTHR23284:SF0">
    <property type="entry name" value="PROLACTIN REGULATORY ELEMENT-BINDING PROTEIN"/>
    <property type="match status" value="1"/>
</dbReference>
<keyword evidence="13" id="KW-1185">Reference proteome</keyword>
<dbReference type="Proteomes" id="UP000823046">
    <property type="component" value="Unassembled WGS sequence"/>
</dbReference>
<evidence type="ECO:0000313" key="13">
    <source>
        <dbReference type="Proteomes" id="UP000823046"/>
    </source>
</evidence>
<keyword evidence="5" id="KW-0677">Repeat</keyword>